<accession>A0A8T2Z4N8</accession>
<organism evidence="1 2">
    <name type="scientific">Populus deltoides</name>
    <name type="common">Eastern poplar</name>
    <name type="synonym">Eastern cottonwood</name>
    <dbReference type="NCBI Taxonomy" id="3696"/>
    <lineage>
        <taxon>Eukaryota</taxon>
        <taxon>Viridiplantae</taxon>
        <taxon>Streptophyta</taxon>
        <taxon>Embryophyta</taxon>
        <taxon>Tracheophyta</taxon>
        <taxon>Spermatophyta</taxon>
        <taxon>Magnoliopsida</taxon>
        <taxon>eudicotyledons</taxon>
        <taxon>Gunneridae</taxon>
        <taxon>Pentapetalae</taxon>
        <taxon>rosids</taxon>
        <taxon>fabids</taxon>
        <taxon>Malpighiales</taxon>
        <taxon>Salicaceae</taxon>
        <taxon>Saliceae</taxon>
        <taxon>Populus</taxon>
    </lineage>
</organism>
<sequence>KRVSFAQEEGETRLAVASP</sequence>
<dbReference type="AlphaFoldDB" id="A0A8T2Z4N8"/>
<comment type="caution">
    <text evidence="1">The sequence shown here is derived from an EMBL/GenBank/DDBJ whole genome shotgun (WGS) entry which is preliminary data.</text>
</comment>
<keyword evidence="2" id="KW-1185">Reference proteome</keyword>
<evidence type="ECO:0000313" key="1">
    <source>
        <dbReference type="EMBL" id="KAH8512315.1"/>
    </source>
</evidence>
<name>A0A8T2Z4N8_POPDE</name>
<gene>
    <name evidence="1" type="ORF">H0E87_031680</name>
</gene>
<dbReference type="Proteomes" id="UP000807159">
    <property type="component" value="Chromosome 4"/>
</dbReference>
<reference evidence="1" key="1">
    <citation type="journal article" date="2021" name="J. Hered.">
        <title>Genome Assembly of Salicaceae Populus deltoides (Eastern Cottonwood) I-69 Based on Nanopore Sequencing and Hi-C Technologies.</title>
        <authorList>
            <person name="Bai S."/>
            <person name="Wu H."/>
            <person name="Zhang J."/>
            <person name="Pan Z."/>
            <person name="Zhao W."/>
            <person name="Li Z."/>
            <person name="Tong C."/>
        </authorList>
    </citation>
    <scope>NUCLEOTIDE SEQUENCE</scope>
    <source>
        <tissue evidence="1">Leaf</tissue>
    </source>
</reference>
<feature type="non-terminal residue" evidence="1">
    <location>
        <position position="1"/>
    </location>
</feature>
<proteinExistence type="predicted"/>
<dbReference type="EMBL" id="JACEGQ020000004">
    <property type="protein sequence ID" value="KAH8512315.1"/>
    <property type="molecule type" value="Genomic_DNA"/>
</dbReference>
<evidence type="ECO:0000313" key="2">
    <source>
        <dbReference type="Proteomes" id="UP000807159"/>
    </source>
</evidence>
<protein>
    <submittedName>
        <fullName evidence="1">Uncharacterized protein</fullName>
    </submittedName>
</protein>